<keyword evidence="2 5" id="KW-0521">NADP</keyword>
<gene>
    <name evidence="6" type="ORF">GIB67_009623</name>
</gene>
<dbReference type="Pfam" id="PF00106">
    <property type="entry name" value="adh_short"/>
    <property type="match status" value="1"/>
</dbReference>
<dbReference type="GO" id="GO:0016616">
    <property type="term" value="F:oxidoreductase activity, acting on the CH-OH group of donors, NAD or NADP as acceptor"/>
    <property type="evidence" value="ECO:0007669"/>
    <property type="project" value="InterPro"/>
</dbReference>
<dbReference type="EMBL" id="JACGCM010001816">
    <property type="protein sequence ID" value="KAF6149004.1"/>
    <property type="molecule type" value="Genomic_DNA"/>
</dbReference>
<dbReference type="OrthoDB" id="1933717at2759"/>
<evidence type="ECO:0000256" key="2">
    <source>
        <dbReference type="ARBA" id="ARBA00022857"/>
    </source>
</evidence>
<dbReference type="PRINTS" id="PR00080">
    <property type="entry name" value="SDRFAMILY"/>
</dbReference>
<name>A0A7J7M2I9_9MAGN</name>
<dbReference type="GO" id="GO:0016020">
    <property type="term" value="C:membrane"/>
    <property type="evidence" value="ECO:0007669"/>
    <property type="project" value="TreeGrafter"/>
</dbReference>
<keyword evidence="3 5" id="KW-0560">Oxidoreductase</keyword>
<dbReference type="Proteomes" id="UP000541444">
    <property type="component" value="Unassembled WGS sequence"/>
</dbReference>
<dbReference type="FunFam" id="3.40.50.720:FF:000312">
    <property type="entry name" value="(+)-neomenthol dehydrogenase"/>
    <property type="match status" value="1"/>
</dbReference>
<dbReference type="InterPro" id="IPR036291">
    <property type="entry name" value="NAD(P)-bd_dom_sf"/>
</dbReference>
<dbReference type="PRINTS" id="PR00081">
    <property type="entry name" value="GDHRDH"/>
</dbReference>
<dbReference type="PANTHER" id="PTHR43490:SF98">
    <property type="entry name" value="OS02G0640600 PROTEIN"/>
    <property type="match status" value="1"/>
</dbReference>
<keyword evidence="7" id="KW-1185">Reference proteome</keyword>
<dbReference type="PANTHER" id="PTHR43490">
    <property type="entry name" value="(+)-NEOMENTHOL DEHYDROGENASE"/>
    <property type="match status" value="1"/>
</dbReference>
<evidence type="ECO:0000256" key="5">
    <source>
        <dbReference type="RuleBase" id="RU369024"/>
    </source>
</evidence>
<reference evidence="6 7" key="1">
    <citation type="journal article" date="2020" name="IScience">
        <title>Genome Sequencing of the Endangered Kingdonia uniflora (Circaeasteraceae, Ranunculales) Reveals Potential Mechanisms of Evolutionary Specialization.</title>
        <authorList>
            <person name="Sun Y."/>
            <person name="Deng T."/>
            <person name="Zhang A."/>
            <person name="Moore M.J."/>
            <person name="Landis J.B."/>
            <person name="Lin N."/>
            <person name="Zhang H."/>
            <person name="Zhang X."/>
            <person name="Huang J."/>
            <person name="Zhang X."/>
            <person name="Sun H."/>
            <person name="Wang H."/>
        </authorList>
    </citation>
    <scope>NUCLEOTIDE SEQUENCE [LARGE SCALE GENOMIC DNA]</scope>
    <source>
        <strain evidence="6">TB1705</strain>
        <tissue evidence="6">Leaf</tissue>
    </source>
</reference>
<evidence type="ECO:0000256" key="3">
    <source>
        <dbReference type="ARBA" id="ARBA00023002"/>
    </source>
</evidence>
<accession>A0A7J7M2I9</accession>
<evidence type="ECO:0000313" key="6">
    <source>
        <dbReference type="EMBL" id="KAF6149004.1"/>
    </source>
</evidence>
<comment type="similarity">
    <text evidence="1 4">Belongs to the short-chain dehydrogenases/reductases (SDR) family.</text>
</comment>
<dbReference type="InterPro" id="IPR002347">
    <property type="entry name" value="SDR_fam"/>
</dbReference>
<dbReference type="SUPFAM" id="SSF51735">
    <property type="entry name" value="NAD(P)-binding Rossmann-fold domains"/>
    <property type="match status" value="1"/>
</dbReference>
<dbReference type="EC" id="1.1.1.-" evidence="5"/>
<evidence type="ECO:0000256" key="4">
    <source>
        <dbReference type="RuleBase" id="RU000363"/>
    </source>
</evidence>
<comment type="caution">
    <text evidence="6">The sequence shown here is derived from an EMBL/GenBank/DDBJ whole genome shotgun (WGS) entry which is preliminary data.</text>
</comment>
<dbReference type="CDD" id="cd05324">
    <property type="entry name" value="carb_red_PTCR-like_SDR_c"/>
    <property type="match status" value="1"/>
</dbReference>
<dbReference type="AlphaFoldDB" id="A0A7J7M2I9"/>
<organism evidence="6 7">
    <name type="scientific">Kingdonia uniflora</name>
    <dbReference type="NCBI Taxonomy" id="39325"/>
    <lineage>
        <taxon>Eukaryota</taxon>
        <taxon>Viridiplantae</taxon>
        <taxon>Streptophyta</taxon>
        <taxon>Embryophyta</taxon>
        <taxon>Tracheophyta</taxon>
        <taxon>Spermatophyta</taxon>
        <taxon>Magnoliopsida</taxon>
        <taxon>Ranunculales</taxon>
        <taxon>Circaeasteraceae</taxon>
        <taxon>Kingdonia</taxon>
    </lineage>
</organism>
<evidence type="ECO:0000313" key="7">
    <source>
        <dbReference type="Proteomes" id="UP000541444"/>
    </source>
</evidence>
<evidence type="ECO:0000256" key="1">
    <source>
        <dbReference type="ARBA" id="ARBA00006484"/>
    </source>
</evidence>
<dbReference type="Pfam" id="PF13561">
    <property type="entry name" value="adh_short_C2"/>
    <property type="match status" value="1"/>
</dbReference>
<proteinExistence type="inferred from homology"/>
<sequence>MAETNSSSSTKRCAVVTGGNKGIGFEICRKLASNGILVILAARDEKRGLKAVQKLKESGVSDVVFHQLDLLDPTSITSLADFIKTQYGKLDILVNNAAINGVTVNEDILKAKIHGDPLRDFTESLVQSYDMAEECFKANYYGTKRVSEVLMPLLELSNSGRIVNVSTTIGQLEHIPNEWAKEMQSNVDVLTEERIDEVVNEFLKDFKDGQHESKGWPDDALSAYRVSKAALNSYTRIIAKRFPALYVNCVSPGFIATDMNANSGILTVEEGVESPAWLALLPDGGPTGLLFSQKDVEPF</sequence>
<dbReference type="InterPro" id="IPR045313">
    <property type="entry name" value="CBR1-like"/>
</dbReference>
<dbReference type="Gene3D" id="3.40.50.720">
    <property type="entry name" value="NAD(P)-binding Rossmann-like Domain"/>
    <property type="match status" value="1"/>
</dbReference>
<protein>
    <recommendedName>
        <fullName evidence="5">Short-chain dehydrogenase/reductase</fullName>
        <ecNumber evidence="5">1.1.1.-</ecNumber>
    </recommendedName>
</protein>